<dbReference type="OrthoDB" id="105971at2"/>
<evidence type="ECO:0000256" key="6">
    <source>
        <dbReference type="SAM" id="Phobius"/>
    </source>
</evidence>
<feature type="transmembrane region" description="Helical" evidence="6">
    <location>
        <begin position="115"/>
        <end position="136"/>
    </location>
</feature>
<dbReference type="InterPro" id="IPR016032">
    <property type="entry name" value="Sig_transdc_resp-reg_C-effctor"/>
</dbReference>
<dbReference type="PANTHER" id="PTHR45586:SF1">
    <property type="entry name" value="LIPOPOLYSACCHARIDE ASSEMBLY PROTEIN B"/>
    <property type="match status" value="1"/>
</dbReference>
<keyword evidence="3 5" id="KW-0238">DNA-binding</keyword>
<keyword evidence="6" id="KW-1133">Transmembrane helix</keyword>
<evidence type="ECO:0000256" key="2">
    <source>
        <dbReference type="ARBA" id="ARBA00022803"/>
    </source>
</evidence>
<dbReference type="PROSITE" id="PS50005">
    <property type="entry name" value="TPR"/>
    <property type="match status" value="1"/>
</dbReference>
<dbReference type="Gene3D" id="3.40.50.10070">
    <property type="entry name" value="TolB, N-terminal domain"/>
    <property type="match status" value="1"/>
</dbReference>
<accession>Q022A1</accession>
<dbReference type="InterPro" id="IPR019734">
    <property type="entry name" value="TPR_rpt"/>
</dbReference>
<keyword evidence="6" id="KW-0472">Membrane</keyword>
<gene>
    <name evidence="8" type="ordered locus">Acid_3225</name>
</gene>
<feature type="repeat" description="TPR" evidence="4">
    <location>
        <begin position="441"/>
        <end position="474"/>
    </location>
</feature>
<dbReference type="GO" id="GO:0000160">
    <property type="term" value="P:phosphorelay signal transduction system"/>
    <property type="evidence" value="ECO:0007669"/>
    <property type="project" value="InterPro"/>
</dbReference>
<dbReference type="Gene3D" id="1.10.10.10">
    <property type="entry name" value="Winged helix-like DNA-binding domain superfamily/Winged helix DNA-binding domain"/>
    <property type="match status" value="1"/>
</dbReference>
<feature type="domain" description="OmpR/PhoB-type" evidence="7">
    <location>
        <begin position="1"/>
        <end position="76"/>
    </location>
</feature>
<dbReference type="InterPro" id="IPR036388">
    <property type="entry name" value="WH-like_DNA-bd_sf"/>
</dbReference>
<keyword evidence="1" id="KW-0677">Repeat</keyword>
<dbReference type="Gene3D" id="1.25.40.10">
    <property type="entry name" value="Tetratricopeptide repeat domain"/>
    <property type="match status" value="2"/>
</dbReference>
<dbReference type="GO" id="GO:0003677">
    <property type="term" value="F:DNA binding"/>
    <property type="evidence" value="ECO:0007669"/>
    <property type="project" value="UniProtKB-UniRule"/>
</dbReference>
<protein>
    <submittedName>
        <fullName evidence="8">Transcriptional regulator domain protein</fullName>
    </submittedName>
</protein>
<dbReference type="SUPFAM" id="SSF48452">
    <property type="entry name" value="TPR-like"/>
    <property type="match status" value="1"/>
</dbReference>
<name>Q022A1_SOLUE</name>
<dbReference type="CDD" id="cd00383">
    <property type="entry name" value="trans_reg_C"/>
    <property type="match status" value="1"/>
</dbReference>
<evidence type="ECO:0000256" key="1">
    <source>
        <dbReference type="ARBA" id="ARBA00022737"/>
    </source>
</evidence>
<dbReference type="InterPro" id="IPR051012">
    <property type="entry name" value="CellSynth/LPSAsmb/PSIAsmb"/>
</dbReference>
<dbReference type="InParanoid" id="Q022A1"/>
<dbReference type="PROSITE" id="PS51755">
    <property type="entry name" value="OMPR_PHOB"/>
    <property type="match status" value="1"/>
</dbReference>
<dbReference type="SUPFAM" id="SSF46894">
    <property type="entry name" value="C-terminal effector domain of the bipartite response regulators"/>
    <property type="match status" value="1"/>
</dbReference>
<evidence type="ECO:0000256" key="3">
    <source>
        <dbReference type="ARBA" id="ARBA00023125"/>
    </source>
</evidence>
<reference evidence="8" key="1">
    <citation type="submission" date="2006-10" db="EMBL/GenBank/DDBJ databases">
        <title>Complete sequence of Solibacter usitatus Ellin6076.</title>
        <authorList>
            <consortium name="US DOE Joint Genome Institute"/>
            <person name="Copeland A."/>
            <person name="Lucas S."/>
            <person name="Lapidus A."/>
            <person name="Barry K."/>
            <person name="Detter J.C."/>
            <person name="Glavina del Rio T."/>
            <person name="Hammon N."/>
            <person name="Israni S."/>
            <person name="Dalin E."/>
            <person name="Tice H."/>
            <person name="Pitluck S."/>
            <person name="Thompson L.S."/>
            <person name="Brettin T."/>
            <person name="Bruce D."/>
            <person name="Han C."/>
            <person name="Tapia R."/>
            <person name="Gilna P."/>
            <person name="Schmutz J."/>
            <person name="Larimer F."/>
            <person name="Land M."/>
            <person name="Hauser L."/>
            <person name="Kyrpides N."/>
            <person name="Mikhailova N."/>
            <person name="Janssen P.H."/>
            <person name="Kuske C.R."/>
            <person name="Richardson P."/>
        </authorList>
    </citation>
    <scope>NUCLEOTIDE SEQUENCE</scope>
    <source>
        <strain evidence="8">Ellin6076</strain>
    </source>
</reference>
<proteinExistence type="predicted"/>
<sequence>MVALEPKAVEVLLILVEKRGEVVARQDLMSAVWPDTFVEESNLSSNISILRRQLGTPPDGGDYIQTIPKRGYRFVAAVNQAGSELEAATAEVSEIVSAEATTTVRVRKLTIRPRVILTSAAGLLVVVLPLLYLGLWHGRLPGFAAEPHIGAIAVLPLENLSGDPAEEYFADGMTEALTADMAQIGALRVIARASVMQYKGTKQPLAQIAERLHVEAVVSGAVLRSGQRVRITAALIRAATGQQLWARTYERSLGDVLDLQNEVARAIAAEVQAKLTAQEQIRLARSRPVKADAYDAYLKGRYYYNQFTVDGFSKSIEHFERAIKLDPNYASAYAGLADALASLEQIGAARSEDVHPRALEAANKALAMDDALPEAHAAMASVRANDWERSAAEREAKKAIELNPGFALAHLYYSNMLRHLGRREESIAEARRALELDPLSPLTNEELADAQLSARQYGAAIEQYQKTLELYPNQPAPRDSLGWAYVYQRMYDKGLEEIRKSIALYGEDASLSPEIAFIYGITGRKDEARMILSRLLSASKAAPIAAHHFALIYTGLDEKTEAFAWLEKAFEEHSPMMAWLGVDPRFDGLRQEPRFQDLIRRVGLP</sequence>
<dbReference type="SMART" id="SM00028">
    <property type="entry name" value="TPR"/>
    <property type="match status" value="5"/>
</dbReference>
<dbReference type="eggNOG" id="COG0457">
    <property type="taxonomic scope" value="Bacteria"/>
</dbReference>
<dbReference type="eggNOG" id="COG5616">
    <property type="taxonomic scope" value="Bacteria"/>
</dbReference>
<keyword evidence="2 4" id="KW-0802">TPR repeat</keyword>
<dbReference type="InterPro" id="IPR011990">
    <property type="entry name" value="TPR-like_helical_dom_sf"/>
</dbReference>
<organism evidence="8">
    <name type="scientific">Solibacter usitatus (strain Ellin6076)</name>
    <dbReference type="NCBI Taxonomy" id="234267"/>
    <lineage>
        <taxon>Bacteria</taxon>
        <taxon>Pseudomonadati</taxon>
        <taxon>Acidobacteriota</taxon>
        <taxon>Terriglobia</taxon>
        <taxon>Bryobacterales</taxon>
        <taxon>Solibacteraceae</taxon>
        <taxon>Candidatus Solibacter</taxon>
    </lineage>
</organism>
<dbReference type="Pfam" id="PF00486">
    <property type="entry name" value="Trans_reg_C"/>
    <property type="match status" value="1"/>
</dbReference>
<evidence type="ECO:0000256" key="5">
    <source>
        <dbReference type="PROSITE-ProRule" id="PRU01091"/>
    </source>
</evidence>
<dbReference type="AlphaFoldDB" id="Q022A1"/>
<dbReference type="KEGG" id="sus:Acid_3225"/>
<evidence type="ECO:0000256" key="4">
    <source>
        <dbReference type="PROSITE-ProRule" id="PRU00339"/>
    </source>
</evidence>
<dbReference type="PANTHER" id="PTHR45586">
    <property type="entry name" value="TPR REPEAT-CONTAINING PROTEIN PA4667"/>
    <property type="match status" value="1"/>
</dbReference>
<evidence type="ECO:0000313" key="8">
    <source>
        <dbReference type="EMBL" id="ABJ84202.1"/>
    </source>
</evidence>
<dbReference type="HOGENOM" id="CLU_019981_2_0_0"/>
<dbReference type="InterPro" id="IPR001867">
    <property type="entry name" value="OmpR/PhoB-type_DNA-bd"/>
</dbReference>
<dbReference type="GO" id="GO:0006355">
    <property type="term" value="P:regulation of DNA-templated transcription"/>
    <property type="evidence" value="ECO:0007669"/>
    <property type="project" value="InterPro"/>
</dbReference>
<dbReference type="STRING" id="234267.Acid_3225"/>
<dbReference type="NCBIfam" id="NF047558">
    <property type="entry name" value="TPR_END_plus"/>
    <property type="match status" value="1"/>
</dbReference>
<feature type="DNA-binding region" description="OmpR/PhoB-type" evidence="5">
    <location>
        <begin position="1"/>
        <end position="76"/>
    </location>
</feature>
<dbReference type="eggNOG" id="COG3710">
    <property type="taxonomic scope" value="Bacteria"/>
</dbReference>
<dbReference type="SMART" id="SM00862">
    <property type="entry name" value="Trans_reg_C"/>
    <property type="match status" value="1"/>
</dbReference>
<evidence type="ECO:0000259" key="7">
    <source>
        <dbReference type="PROSITE" id="PS51755"/>
    </source>
</evidence>
<dbReference type="EMBL" id="CP000473">
    <property type="protein sequence ID" value="ABJ84202.1"/>
    <property type="molecule type" value="Genomic_DNA"/>
</dbReference>
<keyword evidence="6" id="KW-0812">Transmembrane</keyword>